<gene>
    <name evidence="1" type="ORF">BOVATA_003500</name>
</gene>
<dbReference type="OrthoDB" id="10401938at2759"/>
<dbReference type="RefSeq" id="XP_028865100.1">
    <property type="nucleotide sequence ID" value="XM_029009267.1"/>
</dbReference>
<dbReference type="VEuPathDB" id="PiroplasmaDB:BOVATA_003500"/>
<comment type="caution">
    <text evidence="1">The sequence shown here is derived from an EMBL/GenBank/DDBJ whole genome shotgun (WGS) entry which is preliminary data.</text>
</comment>
<keyword evidence="2" id="KW-1185">Reference proteome</keyword>
<sequence length="341" mass="37391">MVYTSLTEAPHNLKEGIDWLVALKGTDAEANVKGLGAAVYKFLANKPVGFTEVPALEEVKLISKEFLEQPELKDMWYVKDMLGKFNEPMDKDNTLYRWFGALAESDYENIIKVRGLTADAMVKNVSDVVDGCEKFLENIKAPDQYKSAYSSDATWDASCAEDPKACAVVLVGIAPMLFTGLRSLIDVTGVANRTTPAFRGEKNLGKLLKAVGYKEPECRAGMGNSDIRGAFNGVDRYILDKIYDLSGFWAFYGLNNSESVDAVEPVKPVTTADAVEALKYHTSKNGPHMIAGDNSGVNMGLLHAWNAKKSNKPPKTGNALRSNMYYPWLPTVSDLGNVIPI</sequence>
<proteinExistence type="predicted"/>
<dbReference type="Proteomes" id="UP000236319">
    <property type="component" value="Unassembled WGS sequence"/>
</dbReference>
<reference evidence="1 2" key="1">
    <citation type="journal article" date="2017" name="BMC Genomics">
        <title>Whole-genome assembly of Babesia ovata and comparative genomics between closely related pathogens.</title>
        <authorList>
            <person name="Yamagishi J."/>
            <person name="Asada M."/>
            <person name="Hakimi H."/>
            <person name="Tanaka T.Q."/>
            <person name="Sugimoto C."/>
            <person name="Kawazu S."/>
        </authorList>
    </citation>
    <scope>NUCLEOTIDE SEQUENCE [LARGE SCALE GENOMIC DNA]</scope>
    <source>
        <strain evidence="1 2">Miyake</strain>
    </source>
</reference>
<name>A0A2H6K776_9APIC</name>
<organism evidence="1 2">
    <name type="scientific">Babesia ovata</name>
    <dbReference type="NCBI Taxonomy" id="189622"/>
    <lineage>
        <taxon>Eukaryota</taxon>
        <taxon>Sar</taxon>
        <taxon>Alveolata</taxon>
        <taxon>Apicomplexa</taxon>
        <taxon>Aconoidasida</taxon>
        <taxon>Piroplasmida</taxon>
        <taxon>Babesiidae</taxon>
        <taxon>Babesia</taxon>
    </lineage>
</organism>
<dbReference type="GeneID" id="39872627"/>
<evidence type="ECO:0000313" key="2">
    <source>
        <dbReference type="Proteomes" id="UP000236319"/>
    </source>
</evidence>
<protein>
    <submittedName>
        <fullName evidence="1">Uncharacterized protein</fullName>
    </submittedName>
</protein>
<dbReference type="EMBL" id="BDSA01000001">
    <property type="protein sequence ID" value="GBE58857.1"/>
    <property type="molecule type" value="Genomic_DNA"/>
</dbReference>
<evidence type="ECO:0000313" key="1">
    <source>
        <dbReference type="EMBL" id="GBE58857.1"/>
    </source>
</evidence>
<dbReference type="AlphaFoldDB" id="A0A2H6K776"/>
<accession>A0A2H6K776</accession>